<accession>A0A1R3IMM6</accession>
<reference evidence="2" key="1">
    <citation type="submission" date="2013-09" db="EMBL/GenBank/DDBJ databases">
        <title>Corchorus olitorius genome sequencing.</title>
        <authorList>
            <person name="Alam M."/>
            <person name="Haque M.S."/>
            <person name="Islam M.S."/>
            <person name="Emdad E.M."/>
            <person name="Islam M.M."/>
            <person name="Ahmed B."/>
            <person name="Halim A."/>
            <person name="Hossen Q.M.M."/>
            <person name="Hossain M.Z."/>
            <person name="Ahmed R."/>
            <person name="Khan M.M."/>
            <person name="Islam R."/>
            <person name="Rashid M.M."/>
            <person name="Khan S.A."/>
            <person name="Rahman M.S."/>
            <person name="Alam M."/>
            <person name="Yahiya A.S."/>
            <person name="Khan M.S."/>
            <person name="Azam M.S."/>
            <person name="Haque T."/>
            <person name="Lashkar M.Z.H."/>
            <person name="Akhand A.I."/>
            <person name="Morshed G."/>
            <person name="Roy S."/>
            <person name="Uddin K.S."/>
            <person name="Rabeya T."/>
            <person name="Hossain A.S."/>
            <person name="Chowdhury A."/>
            <person name="Snigdha A.R."/>
            <person name="Mortoza M.S."/>
            <person name="Matin S.A."/>
            <person name="Hoque S.M.E."/>
            <person name="Islam M.K."/>
            <person name="Roy D.K."/>
            <person name="Haider R."/>
            <person name="Moosa M.M."/>
            <person name="Elias S.M."/>
            <person name="Hasan A.M."/>
            <person name="Jahan S."/>
            <person name="Shafiuddin M."/>
            <person name="Mahmood N."/>
            <person name="Shommy N.S."/>
        </authorList>
    </citation>
    <scope>NUCLEOTIDE SEQUENCE [LARGE SCALE GENOMIC DNA]</scope>
    <source>
        <strain evidence="2">cv. O-4</strain>
    </source>
</reference>
<gene>
    <name evidence="1" type="ORF">COLO4_22354</name>
</gene>
<sequence length="40" mass="4549">MGTIFSPHAYFPIQPFFTHYPKTNYSHAPTAKRGLNPSII</sequence>
<evidence type="ECO:0000313" key="2">
    <source>
        <dbReference type="Proteomes" id="UP000187203"/>
    </source>
</evidence>
<comment type="caution">
    <text evidence="1">The sequence shown here is derived from an EMBL/GenBank/DDBJ whole genome shotgun (WGS) entry which is preliminary data.</text>
</comment>
<protein>
    <submittedName>
        <fullName evidence="1">Uncharacterized protein</fullName>
    </submittedName>
</protein>
<organism evidence="1 2">
    <name type="scientific">Corchorus olitorius</name>
    <dbReference type="NCBI Taxonomy" id="93759"/>
    <lineage>
        <taxon>Eukaryota</taxon>
        <taxon>Viridiplantae</taxon>
        <taxon>Streptophyta</taxon>
        <taxon>Embryophyta</taxon>
        <taxon>Tracheophyta</taxon>
        <taxon>Spermatophyta</taxon>
        <taxon>Magnoliopsida</taxon>
        <taxon>eudicotyledons</taxon>
        <taxon>Gunneridae</taxon>
        <taxon>Pentapetalae</taxon>
        <taxon>rosids</taxon>
        <taxon>malvids</taxon>
        <taxon>Malvales</taxon>
        <taxon>Malvaceae</taxon>
        <taxon>Grewioideae</taxon>
        <taxon>Apeibeae</taxon>
        <taxon>Corchorus</taxon>
    </lineage>
</organism>
<dbReference type="Proteomes" id="UP000187203">
    <property type="component" value="Unassembled WGS sequence"/>
</dbReference>
<name>A0A1R3IMM6_9ROSI</name>
<proteinExistence type="predicted"/>
<dbReference type="EMBL" id="AWUE01017933">
    <property type="protein sequence ID" value="OMO83822.1"/>
    <property type="molecule type" value="Genomic_DNA"/>
</dbReference>
<evidence type="ECO:0000313" key="1">
    <source>
        <dbReference type="EMBL" id="OMO83822.1"/>
    </source>
</evidence>
<keyword evidence="2" id="KW-1185">Reference proteome</keyword>
<dbReference type="AlphaFoldDB" id="A0A1R3IMM6"/>